<evidence type="ECO:0000259" key="2">
    <source>
        <dbReference type="Pfam" id="PF13456"/>
    </source>
</evidence>
<evidence type="ECO:0000313" key="4">
    <source>
        <dbReference type="Proteomes" id="UP001428341"/>
    </source>
</evidence>
<dbReference type="InterPro" id="IPR053151">
    <property type="entry name" value="RNase_H-like"/>
</dbReference>
<dbReference type="PANTHER" id="PTHR47723:SF24">
    <property type="entry name" value="RNASE H TYPE-1 DOMAIN-CONTAINING PROTEIN"/>
    <property type="match status" value="1"/>
</dbReference>
<dbReference type="Gene3D" id="3.30.420.10">
    <property type="entry name" value="Ribonuclease H-like superfamily/Ribonuclease H"/>
    <property type="match status" value="1"/>
</dbReference>
<protein>
    <recommendedName>
        <fullName evidence="5">Reverse transcriptase Ty1/copia-type domain-containing protein</fullName>
    </recommendedName>
</protein>
<proteinExistence type="predicted"/>
<evidence type="ECO:0000259" key="1">
    <source>
        <dbReference type="Pfam" id="PF07727"/>
    </source>
</evidence>
<dbReference type="InterPro" id="IPR013103">
    <property type="entry name" value="RVT_2"/>
</dbReference>
<sequence>MESFIVQFNATFALKDLGILSYFLGIEALYNADCIYLSQKKYVRDLLSKVEMIDCKGIDTPMSTGTKLQKVVQGELGYYLEDPSHYRSIVGGMQYLILTRPEIAFAVNKLSQYVSAPTLQHLMACKRVLSAESEYRALAAASAEQTWLQSLFTELGIGELSIQYVPSEEQVADIMTKPLSFGLQVANTVFHNLFKGVYNDLYKKVKFLMRAVETYKPYLYFSGVISYGTVIRSSEGQFLAAKCGSLVGNFEAREAEALGVREVLSWLKNTQFFPIIIETDCLQVFNALIDSKDYQNGFGLIISDCRALAHSLKEVTFSFVRRSANTAAHVVAKVGCSLSGPGEWRHVPPPCFDDTNTEKFRVAASGSRTETDLFYFDPDSIDWGNYFMNTHIPGVQNLLQRKRSFPTTKVFRSTHLPSSKIITETVLPTTLIETSRMGKTHFPDSHREKTYFQRQLLSKITLNVLGNKTGAAALRSRSVTTTHVRSRSVTTTHVRSRSVTTTLVRSRTVTNDLPGYDSGLICT</sequence>
<accession>A0AAP0QD44</accession>
<dbReference type="InterPro" id="IPR036397">
    <property type="entry name" value="RNaseH_sf"/>
</dbReference>
<feature type="domain" description="RNase H type-1" evidence="2">
    <location>
        <begin position="227"/>
        <end position="333"/>
    </location>
</feature>
<gene>
    <name evidence="3" type="ORF">WN944_027603</name>
</gene>
<dbReference type="GO" id="GO:0003676">
    <property type="term" value="F:nucleic acid binding"/>
    <property type="evidence" value="ECO:0007669"/>
    <property type="project" value="InterPro"/>
</dbReference>
<dbReference type="AlphaFoldDB" id="A0AAP0QD44"/>
<keyword evidence="4" id="KW-1185">Reference proteome</keyword>
<dbReference type="CDD" id="cd06222">
    <property type="entry name" value="RNase_H_like"/>
    <property type="match status" value="1"/>
</dbReference>
<name>A0AAP0QD44_9ROSI</name>
<feature type="domain" description="Reverse transcriptase Ty1/copia-type" evidence="1">
    <location>
        <begin position="2"/>
        <end position="63"/>
    </location>
</feature>
<dbReference type="GO" id="GO:0004523">
    <property type="term" value="F:RNA-DNA hybrid ribonuclease activity"/>
    <property type="evidence" value="ECO:0007669"/>
    <property type="project" value="InterPro"/>
</dbReference>
<dbReference type="InterPro" id="IPR044730">
    <property type="entry name" value="RNase_H-like_dom_plant"/>
</dbReference>
<dbReference type="PANTHER" id="PTHR47723">
    <property type="entry name" value="OS05G0353850 PROTEIN"/>
    <property type="match status" value="1"/>
</dbReference>
<reference evidence="3 4" key="1">
    <citation type="submission" date="2024-05" db="EMBL/GenBank/DDBJ databases">
        <title>Haplotype-resolved chromosome-level genome assembly of Huyou (Citrus changshanensis).</title>
        <authorList>
            <person name="Miao C."/>
            <person name="Chen W."/>
            <person name="Wu Y."/>
            <person name="Wang L."/>
            <person name="Zhao S."/>
            <person name="Grierson D."/>
            <person name="Xu C."/>
            <person name="Chen K."/>
        </authorList>
    </citation>
    <scope>NUCLEOTIDE SEQUENCE [LARGE SCALE GENOMIC DNA]</scope>
    <source>
        <strain evidence="3">01-14</strain>
        <tissue evidence="3">Leaf</tissue>
    </source>
</reference>
<dbReference type="Pfam" id="PF13456">
    <property type="entry name" value="RVT_3"/>
    <property type="match status" value="1"/>
</dbReference>
<evidence type="ECO:0008006" key="5">
    <source>
        <dbReference type="Google" id="ProtNLM"/>
    </source>
</evidence>
<dbReference type="InterPro" id="IPR002156">
    <property type="entry name" value="RNaseH_domain"/>
</dbReference>
<dbReference type="Pfam" id="PF07727">
    <property type="entry name" value="RVT_2"/>
    <property type="match status" value="1"/>
</dbReference>
<comment type="caution">
    <text evidence="3">The sequence shown here is derived from an EMBL/GenBank/DDBJ whole genome shotgun (WGS) entry which is preliminary data.</text>
</comment>
<dbReference type="SUPFAM" id="SSF53098">
    <property type="entry name" value="Ribonuclease H-like"/>
    <property type="match status" value="1"/>
</dbReference>
<dbReference type="Proteomes" id="UP001428341">
    <property type="component" value="Unassembled WGS sequence"/>
</dbReference>
<dbReference type="InterPro" id="IPR012337">
    <property type="entry name" value="RNaseH-like_sf"/>
</dbReference>
<evidence type="ECO:0000313" key="3">
    <source>
        <dbReference type="EMBL" id="KAK9175596.1"/>
    </source>
</evidence>
<dbReference type="EMBL" id="JBCGBO010000025">
    <property type="protein sequence ID" value="KAK9175596.1"/>
    <property type="molecule type" value="Genomic_DNA"/>
</dbReference>
<organism evidence="3 4">
    <name type="scientific">Citrus x changshan-huyou</name>
    <dbReference type="NCBI Taxonomy" id="2935761"/>
    <lineage>
        <taxon>Eukaryota</taxon>
        <taxon>Viridiplantae</taxon>
        <taxon>Streptophyta</taxon>
        <taxon>Embryophyta</taxon>
        <taxon>Tracheophyta</taxon>
        <taxon>Spermatophyta</taxon>
        <taxon>Magnoliopsida</taxon>
        <taxon>eudicotyledons</taxon>
        <taxon>Gunneridae</taxon>
        <taxon>Pentapetalae</taxon>
        <taxon>rosids</taxon>
        <taxon>malvids</taxon>
        <taxon>Sapindales</taxon>
        <taxon>Rutaceae</taxon>
        <taxon>Aurantioideae</taxon>
        <taxon>Citrus</taxon>
    </lineage>
</organism>